<evidence type="ECO:0000259" key="3">
    <source>
        <dbReference type="Pfam" id="PF16344"/>
    </source>
</evidence>
<feature type="domain" description="FecR protein" evidence="2">
    <location>
        <begin position="193"/>
        <end position="288"/>
    </location>
</feature>
<dbReference type="STRING" id="485917.Phep_1382"/>
<dbReference type="PANTHER" id="PTHR30273:SF2">
    <property type="entry name" value="PROTEIN FECR"/>
    <property type="match status" value="1"/>
</dbReference>
<dbReference type="RefSeq" id="WP_012781540.1">
    <property type="nucleotide sequence ID" value="NC_013061.1"/>
</dbReference>
<keyword evidence="1" id="KW-0812">Transmembrane</keyword>
<name>C6XT35_PEDHD</name>
<dbReference type="InterPro" id="IPR012373">
    <property type="entry name" value="Ferrdict_sens_TM"/>
</dbReference>
<feature type="domain" description="Protein FecR C-terminal" evidence="3">
    <location>
        <begin position="329"/>
        <end position="396"/>
    </location>
</feature>
<dbReference type="InterPro" id="IPR032508">
    <property type="entry name" value="FecR_C"/>
</dbReference>
<feature type="transmembrane region" description="Helical" evidence="1">
    <location>
        <begin position="91"/>
        <end position="113"/>
    </location>
</feature>
<dbReference type="KEGG" id="phe:Phep_1382"/>
<dbReference type="EMBL" id="CP001681">
    <property type="protein sequence ID" value="ACU03596.1"/>
    <property type="molecule type" value="Genomic_DNA"/>
</dbReference>
<dbReference type="Proteomes" id="UP000000852">
    <property type="component" value="Chromosome"/>
</dbReference>
<proteinExistence type="predicted"/>
<protein>
    <submittedName>
        <fullName evidence="4">FecR protein</fullName>
    </submittedName>
</protein>
<evidence type="ECO:0000313" key="5">
    <source>
        <dbReference type="Proteomes" id="UP000000852"/>
    </source>
</evidence>
<organism evidence="4 5">
    <name type="scientific">Pedobacter heparinus (strain ATCC 13125 / DSM 2366 / CIP 104194 / JCM 7457 / NBRC 12017 / NCIMB 9290 / NRRL B-14731 / HIM 762-3)</name>
    <dbReference type="NCBI Taxonomy" id="485917"/>
    <lineage>
        <taxon>Bacteria</taxon>
        <taxon>Pseudomonadati</taxon>
        <taxon>Bacteroidota</taxon>
        <taxon>Sphingobacteriia</taxon>
        <taxon>Sphingobacteriales</taxon>
        <taxon>Sphingobacteriaceae</taxon>
        <taxon>Pedobacter</taxon>
    </lineage>
</organism>
<dbReference type="Pfam" id="PF04773">
    <property type="entry name" value="FecR"/>
    <property type="match status" value="1"/>
</dbReference>
<dbReference type="AlphaFoldDB" id="C6XT35"/>
<evidence type="ECO:0000313" key="4">
    <source>
        <dbReference type="EMBL" id="ACU03596.1"/>
    </source>
</evidence>
<dbReference type="HOGENOM" id="CLU_050192_1_0_10"/>
<keyword evidence="5" id="KW-1185">Reference proteome</keyword>
<dbReference type="Gene3D" id="3.55.50.30">
    <property type="match status" value="1"/>
</dbReference>
<sequence>MENQDRLTPIFHKYLNNQCSPAEVAELFVFFRAGEDPELLRSLILEQLNKPTGHISVEEPADEMVFERVFNSISTHIELQAPDIQVIGKRLYYWIGIAASFLIVSSISLYLYYSAHQPLNNLGRNKVHQADIVPGSNRAMLTLSNGLVIALNEARNGELAKQRNGIINKTKDGEVVYRSNSNQAKAVNAEFNTITTPRGGQYTIVLPDGSKVWLNATSSLKFPVAFTGAVRNVELRGEAYFEVTKDKNKPFKLTVNGATVEVLGTHFNVMAYSEETKTRTTLLEGSVKISKGDKSGLLKPGQQADIDGQNNISINEADTEQAMAWKNGYFKFNRDNIQTIMRQLSRWYDIDVAYEGKIPDDEFVGKIRRSVNLSEVLKVLEMSNVHFKIVDKKIIVTD</sequence>
<dbReference type="Gene3D" id="2.60.120.1440">
    <property type="match status" value="1"/>
</dbReference>
<evidence type="ECO:0000259" key="2">
    <source>
        <dbReference type="Pfam" id="PF04773"/>
    </source>
</evidence>
<dbReference type="GO" id="GO:0016989">
    <property type="term" value="F:sigma factor antagonist activity"/>
    <property type="evidence" value="ECO:0007669"/>
    <property type="project" value="TreeGrafter"/>
</dbReference>
<keyword evidence="1" id="KW-0472">Membrane</keyword>
<keyword evidence="1" id="KW-1133">Transmembrane helix</keyword>
<reference evidence="4 5" key="1">
    <citation type="journal article" date="2009" name="Stand. Genomic Sci.">
        <title>Complete genome sequence of Pedobacter heparinus type strain (HIM 762-3).</title>
        <authorList>
            <person name="Han C."/>
            <person name="Spring S."/>
            <person name="Lapidus A."/>
            <person name="Del Rio T.G."/>
            <person name="Tice H."/>
            <person name="Copeland A."/>
            <person name="Cheng J.F."/>
            <person name="Lucas S."/>
            <person name="Chen F."/>
            <person name="Nolan M."/>
            <person name="Bruce D."/>
            <person name="Goodwin L."/>
            <person name="Pitluck S."/>
            <person name="Ivanova N."/>
            <person name="Mavromatis K."/>
            <person name="Mikhailova N."/>
            <person name="Pati A."/>
            <person name="Chen A."/>
            <person name="Palaniappan K."/>
            <person name="Land M."/>
            <person name="Hauser L."/>
            <person name="Chang Y.J."/>
            <person name="Jeffries C.C."/>
            <person name="Saunders E."/>
            <person name="Chertkov O."/>
            <person name="Brettin T."/>
            <person name="Goker M."/>
            <person name="Rohde M."/>
            <person name="Bristow J."/>
            <person name="Eisen J.A."/>
            <person name="Markowitz V."/>
            <person name="Hugenholtz P."/>
            <person name="Kyrpides N.C."/>
            <person name="Klenk H.P."/>
            <person name="Detter J.C."/>
        </authorList>
    </citation>
    <scope>NUCLEOTIDE SEQUENCE [LARGE SCALE GENOMIC DNA]</scope>
    <source>
        <strain evidence="5">ATCC 13125 / DSM 2366 / CIP 104194 / JCM 7457 / NBRC 12017 / NCIMB 9290 / NRRL B-14731 / HIM 762-3</strain>
    </source>
</reference>
<dbReference type="InterPro" id="IPR006860">
    <property type="entry name" value="FecR"/>
</dbReference>
<dbReference type="PANTHER" id="PTHR30273">
    <property type="entry name" value="PERIPLASMIC SIGNAL SENSOR AND SIGMA FACTOR ACTIVATOR FECR-RELATED"/>
    <property type="match status" value="1"/>
</dbReference>
<accession>C6XT35</accession>
<dbReference type="Pfam" id="PF16344">
    <property type="entry name" value="FecR_C"/>
    <property type="match status" value="1"/>
</dbReference>
<gene>
    <name evidence="4" type="ordered locus">Phep_1382</name>
</gene>
<dbReference type="eggNOG" id="COG3712">
    <property type="taxonomic scope" value="Bacteria"/>
</dbReference>
<dbReference type="OrthoDB" id="1099963at2"/>
<dbReference type="FunFam" id="2.60.120.1440:FF:000001">
    <property type="entry name" value="Putative anti-sigma factor"/>
    <property type="match status" value="1"/>
</dbReference>
<evidence type="ECO:0000256" key="1">
    <source>
        <dbReference type="SAM" id="Phobius"/>
    </source>
</evidence>